<comment type="caution">
    <text evidence="12">The sequence shown here is derived from an EMBL/GenBank/DDBJ whole genome shotgun (WGS) entry which is preliminary data.</text>
</comment>
<dbReference type="AlphaFoldDB" id="A0AAN6DBL0"/>
<dbReference type="EC" id="2.7.11.1" evidence="1"/>
<feature type="compositionally biased region" description="Basic and acidic residues" evidence="10">
    <location>
        <begin position="18"/>
        <end position="32"/>
    </location>
</feature>
<keyword evidence="2" id="KW-0723">Serine/threonine-protein kinase</keyword>
<dbReference type="Pfam" id="PF00069">
    <property type="entry name" value="Pkinase"/>
    <property type="match status" value="1"/>
</dbReference>
<name>A0AAN6DBL0_PICAN</name>
<evidence type="ECO:0000256" key="8">
    <source>
        <dbReference type="ARBA" id="ARBA00048679"/>
    </source>
</evidence>
<dbReference type="InterPro" id="IPR008271">
    <property type="entry name" value="Ser/Thr_kinase_AS"/>
</dbReference>
<dbReference type="GO" id="GO:0005634">
    <property type="term" value="C:nucleus"/>
    <property type="evidence" value="ECO:0007669"/>
    <property type="project" value="TreeGrafter"/>
</dbReference>
<dbReference type="InterPro" id="IPR000719">
    <property type="entry name" value="Prot_kinase_dom"/>
</dbReference>
<reference evidence="12" key="1">
    <citation type="journal article" date="2021" name="G3 (Bethesda)">
        <title>Genomic diversity, chromosomal rearrangements, and interspecies hybridization in the ogataea polymorpha species complex.</title>
        <authorList>
            <person name="Hanson S.J."/>
            <person name="Cinneide E.O."/>
            <person name="Salzberg L.I."/>
            <person name="Wolfe K.H."/>
            <person name="McGowan J."/>
            <person name="Fitzpatrick D.A."/>
            <person name="Matlin K."/>
        </authorList>
    </citation>
    <scope>NUCLEOTIDE SEQUENCE</scope>
    <source>
        <strain evidence="12">61-244</strain>
    </source>
</reference>
<dbReference type="InterPro" id="IPR011009">
    <property type="entry name" value="Kinase-like_dom_sf"/>
</dbReference>
<dbReference type="Gene3D" id="3.30.200.20">
    <property type="entry name" value="Phosphorylase Kinase, domain 1"/>
    <property type="match status" value="1"/>
</dbReference>
<evidence type="ECO:0000256" key="2">
    <source>
        <dbReference type="ARBA" id="ARBA00022527"/>
    </source>
</evidence>
<keyword evidence="4 9" id="KW-0547">Nucleotide-binding</keyword>
<feature type="region of interest" description="Disordered" evidence="10">
    <location>
        <begin position="389"/>
        <end position="431"/>
    </location>
</feature>
<keyword evidence="6 9" id="KW-0067">ATP-binding</keyword>
<evidence type="ECO:0000313" key="13">
    <source>
        <dbReference type="Proteomes" id="UP001196530"/>
    </source>
</evidence>
<dbReference type="FunFam" id="1.10.510.10:FF:000275">
    <property type="entry name" value="SRSF protein kinase 2 isoform X3"/>
    <property type="match status" value="1"/>
</dbReference>
<dbReference type="RefSeq" id="XP_043058063.1">
    <property type="nucleotide sequence ID" value="XM_043205284.1"/>
</dbReference>
<dbReference type="PANTHER" id="PTHR47634">
    <property type="entry name" value="PROTEIN KINASE DOMAIN-CONTAINING PROTEIN-RELATED"/>
    <property type="match status" value="1"/>
</dbReference>
<evidence type="ECO:0000259" key="11">
    <source>
        <dbReference type="PROSITE" id="PS50011"/>
    </source>
</evidence>
<feature type="region of interest" description="Disordered" evidence="10">
    <location>
        <begin position="1"/>
        <end position="48"/>
    </location>
</feature>
<dbReference type="Gene3D" id="1.10.510.10">
    <property type="entry name" value="Transferase(Phosphotransferase) domain 1"/>
    <property type="match status" value="3"/>
</dbReference>
<dbReference type="PANTHER" id="PTHR47634:SF9">
    <property type="entry name" value="PROTEIN KINASE DOMAIN-CONTAINING PROTEIN-RELATED"/>
    <property type="match status" value="1"/>
</dbReference>
<keyword evidence="5" id="KW-0418">Kinase</keyword>
<comment type="catalytic activity">
    <reaction evidence="7">
        <text>L-threonyl-[protein] + ATP = O-phospho-L-threonyl-[protein] + ADP + H(+)</text>
        <dbReference type="Rhea" id="RHEA:46608"/>
        <dbReference type="Rhea" id="RHEA-COMP:11060"/>
        <dbReference type="Rhea" id="RHEA-COMP:11605"/>
        <dbReference type="ChEBI" id="CHEBI:15378"/>
        <dbReference type="ChEBI" id="CHEBI:30013"/>
        <dbReference type="ChEBI" id="CHEBI:30616"/>
        <dbReference type="ChEBI" id="CHEBI:61977"/>
        <dbReference type="ChEBI" id="CHEBI:456216"/>
        <dbReference type="EC" id="2.7.11.1"/>
    </reaction>
</comment>
<feature type="compositionally biased region" description="Basic residues" evidence="10">
    <location>
        <begin position="410"/>
        <end position="419"/>
    </location>
</feature>
<dbReference type="PROSITE" id="PS00108">
    <property type="entry name" value="PROTEIN_KINASE_ST"/>
    <property type="match status" value="1"/>
</dbReference>
<feature type="compositionally biased region" description="Acidic residues" evidence="10">
    <location>
        <begin position="135"/>
        <end position="152"/>
    </location>
</feature>
<evidence type="ECO:0000256" key="5">
    <source>
        <dbReference type="ARBA" id="ARBA00022777"/>
    </source>
</evidence>
<evidence type="ECO:0000256" key="7">
    <source>
        <dbReference type="ARBA" id="ARBA00047899"/>
    </source>
</evidence>
<dbReference type="GO" id="GO:0005737">
    <property type="term" value="C:cytoplasm"/>
    <property type="evidence" value="ECO:0007669"/>
    <property type="project" value="TreeGrafter"/>
</dbReference>
<feature type="compositionally biased region" description="Acidic residues" evidence="10">
    <location>
        <begin position="489"/>
        <end position="498"/>
    </location>
</feature>
<gene>
    <name evidence="12" type="ORF">KL928_004571</name>
</gene>
<dbReference type="GeneID" id="66128622"/>
<dbReference type="InterPro" id="IPR017441">
    <property type="entry name" value="Protein_kinase_ATP_BS"/>
</dbReference>
<dbReference type="GO" id="GO:0004674">
    <property type="term" value="F:protein serine/threonine kinase activity"/>
    <property type="evidence" value="ECO:0007669"/>
    <property type="project" value="UniProtKB-KW"/>
</dbReference>
<feature type="region of interest" description="Disordered" evidence="10">
    <location>
        <begin position="466"/>
        <end position="498"/>
    </location>
</feature>
<evidence type="ECO:0000256" key="4">
    <source>
        <dbReference type="ARBA" id="ARBA00022741"/>
    </source>
</evidence>
<feature type="binding site" evidence="9">
    <location>
        <position position="213"/>
    </location>
    <ligand>
        <name>ATP</name>
        <dbReference type="ChEBI" id="CHEBI:30616"/>
    </ligand>
</feature>
<dbReference type="InterPro" id="IPR051334">
    <property type="entry name" value="SRPK"/>
</dbReference>
<evidence type="ECO:0000256" key="3">
    <source>
        <dbReference type="ARBA" id="ARBA00022679"/>
    </source>
</evidence>
<proteinExistence type="predicted"/>
<evidence type="ECO:0000256" key="9">
    <source>
        <dbReference type="PROSITE-ProRule" id="PRU10141"/>
    </source>
</evidence>
<evidence type="ECO:0000313" key="12">
    <source>
        <dbReference type="EMBL" id="KAG7816529.1"/>
    </source>
</evidence>
<dbReference type="GO" id="GO:0000245">
    <property type="term" value="P:spliceosomal complex assembly"/>
    <property type="evidence" value="ECO:0007669"/>
    <property type="project" value="TreeGrafter"/>
</dbReference>
<dbReference type="InterPro" id="IPR001245">
    <property type="entry name" value="Ser-Thr/Tyr_kinase_cat_dom"/>
</dbReference>
<dbReference type="SMART" id="SM00220">
    <property type="entry name" value="S_TKc"/>
    <property type="match status" value="1"/>
</dbReference>
<dbReference type="PROSITE" id="PS00107">
    <property type="entry name" value="PROTEIN_KINASE_ATP"/>
    <property type="match status" value="1"/>
</dbReference>
<feature type="compositionally biased region" description="Low complexity" evidence="10">
    <location>
        <begin position="80"/>
        <end position="93"/>
    </location>
</feature>
<dbReference type="Proteomes" id="UP001196530">
    <property type="component" value="Unassembled WGS sequence"/>
</dbReference>
<dbReference type="PROSITE" id="PS50011">
    <property type="entry name" value="PROTEIN_KINASE_DOM"/>
    <property type="match status" value="1"/>
</dbReference>
<evidence type="ECO:0000256" key="1">
    <source>
        <dbReference type="ARBA" id="ARBA00012513"/>
    </source>
</evidence>
<dbReference type="SUPFAM" id="SSF56112">
    <property type="entry name" value="Protein kinase-like (PK-like)"/>
    <property type="match status" value="1"/>
</dbReference>
<accession>A0AAN6DBL0</accession>
<feature type="domain" description="Protein kinase" evidence="11">
    <location>
        <begin position="184"/>
        <end position="724"/>
    </location>
</feature>
<protein>
    <recommendedName>
        <fullName evidence="1">non-specific serine/threonine protein kinase</fullName>
        <ecNumber evidence="1">2.7.11.1</ecNumber>
    </recommendedName>
</protein>
<dbReference type="GO" id="GO:0005524">
    <property type="term" value="F:ATP binding"/>
    <property type="evidence" value="ECO:0007669"/>
    <property type="project" value="UniProtKB-UniRule"/>
</dbReference>
<dbReference type="EMBL" id="JAHLUX010000010">
    <property type="protein sequence ID" value="KAG7816529.1"/>
    <property type="molecule type" value="Genomic_DNA"/>
</dbReference>
<organism evidence="12 13">
    <name type="scientific">Pichia angusta</name>
    <name type="common">Yeast</name>
    <name type="synonym">Hansenula polymorpha</name>
    <dbReference type="NCBI Taxonomy" id="870730"/>
    <lineage>
        <taxon>Eukaryota</taxon>
        <taxon>Fungi</taxon>
        <taxon>Dikarya</taxon>
        <taxon>Ascomycota</taxon>
        <taxon>Saccharomycotina</taxon>
        <taxon>Pichiomycetes</taxon>
        <taxon>Pichiales</taxon>
        <taxon>Pichiaceae</taxon>
        <taxon>Ogataea</taxon>
    </lineage>
</organism>
<keyword evidence="3" id="KW-0808">Transferase</keyword>
<dbReference type="Pfam" id="PF07714">
    <property type="entry name" value="PK_Tyr_Ser-Thr"/>
    <property type="match status" value="1"/>
</dbReference>
<evidence type="ECO:0000256" key="6">
    <source>
        <dbReference type="ARBA" id="ARBA00022840"/>
    </source>
</evidence>
<feature type="compositionally biased region" description="Polar residues" evidence="10">
    <location>
        <begin position="391"/>
        <end position="402"/>
    </location>
</feature>
<evidence type="ECO:0000256" key="10">
    <source>
        <dbReference type="SAM" id="MobiDB-lite"/>
    </source>
</evidence>
<dbReference type="GO" id="GO:0030447">
    <property type="term" value="P:filamentous growth"/>
    <property type="evidence" value="ECO:0007669"/>
    <property type="project" value="UniProtKB-ARBA"/>
</dbReference>
<sequence length="753" mass="85125">MGVGLLQCADAGSSGSVAEKRTGRRRYEDKTAGKSRSRSIDAELPPASTRLWRPPCQVFIKSISLHGNMNNQSPADGHRTTQSVSVGSRTSRSSMDRLRSLGHRLSFSKHSLPNPPPYSNLSSSLKVQQTAEQTVEYDPEDLLESSESDYEEENLKKEEDEKDYCEGGYHPTYVGERYGTEKQYLIVRKLGWGHFSTVWLAFDSKHHRHVAIKIVRSSKNYREAALDEIKILEKIGSGPEAHPGKKHIVRMLDHFVHAGPNGEHICMIFEVLGENMLSLLLRYKQFQKEKTEEYKKTSVSDDENVSSASVEQHIHAINDLTILKESYGGLPLTLVKQIAKQLLLALDYLHRECGIIHTDIKPENVLVEINDVEKLVQILEKDRKDKRLSRLMTSRSHQNSDLGKTDRSRSVSHRPKPIRSSKPLTSPIETRGSVDNFFRSFSFSQRRTGSHDSLPHLKSESAPALNSAPVIPLPTASPAQTAISPQVIPEEEESSEENEEFVDAAELPVPFPEPAVSTPWRTMSLNNDSHQPVSRRESVLSTVSRQSSTATTAVDFDSIISVKIADLGNACWTNLHYTNDIQTRQYRAPEVILGGKWGCSTDLWSLGCLIFELITGDYLFDPKTGSTYNKNDDHLAQIIELLQIWPSKDYLKKCKYSREFFDKSFQSLKNISKLKIWTLHAVLVEKYHIEEPLAYDISKFLLAMLEFEPKRRMDAGSLSNHPWLTDCLAEEHVDREFGLRGQDIKGWASEWSG</sequence>
<comment type="catalytic activity">
    <reaction evidence="8">
        <text>L-seryl-[protein] + ATP = O-phospho-L-seryl-[protein] + ADP + H(+)</text>
        <dbReference type="Rhea" id="RHEA:17989"/>
        <dbReference type="Rhea" id="RHEA-COMP:9863"/>
        <dbReference type="Rhea" id="RHEA-COMP:11604"/>
        <dbReference type="ChEBI" id="CHEBI:15378"/>
        <dbReference type="ChEBI" id="CHEBI:29999"/>
        <dbReference type="ChEBI" id="CHEBI:30616"/>
        <dbReference type="ChEBI" id="CHEBI:83421"/>
        <dbReference type="ChEBI" id="CHEBI:456216"/>
        <dbReference type="EC" id="2.7.11.1"/>
    </reaction>
</comment>
<dbReference type="GO" id="GO:0050684">
    <property type="term" value="P:regulation of mRNA processing"/>
    <property type="evidence" value="ECO:0007669"/>
    <property type="project" value="TreeGrafter"/>
</dbReference>
<feature type="region of interest" description="Disordered" evidence="10">
    <location>
        <begin position="67"/>
        <end position="163"/>
    </location>
</feature>